<sequence length="28" mass="3294">MNINIHMNIIGHIEFILDNFKLLLVKSL</sequence>
<evidence type="ECO:0000313" key="1">
    <source>
        <dbReference type="EMBL" id="SVC34118.1"/>
    </source>
</evidence>
<organism evidence="1">
    <name type="scientific">marine metagenome</name>
    <dbReference type="NCBI Taxonomy" id="408172"/>
    <lineage>
        <taxon>unclassified sequences</taxon>
        <taxon>metagenomes</taxon>
        <taxon>ecological metagenomes</taxon>
    </lineage>
</organism>
<proteinExistence type="predicted"/>
<dbReference type="AlphaFoldDB" id="A0A382LBA9"/>
<gene>
    <name evidence="1" type="ORF">METZ01_LOCUS286972</name>
</gene>
<protein>
    <submittedName>
        <fullName evidence="1">Uncharacterized protein</fullName>
    </submittedName>
</protein>
<accession>A0A382LBA9</accession>
<dbReference type="EMBL" id="UINC01086033">
    <property type="protein sequence ID" value="SVC34118.1"/>
    <property type="molecule type" value="Genomic_DNA"/>
</dbReference>
<name>A0A382LBA9_9ZZZZ</name>
<reference evidence="1" key="1">
    <citation type="submission" date="2018-05" db="EMBL/GenBank/DDBJ databases">
        <authorList>
            <person name="Lanie J.A."/>
            <person name="Ng W.-L."/>
            <person name="Kazmierczak K.M."/>
            <person name="Andrzejewski T.M."/>
            <person name="Davidsen T.M."/>
            <person name="Wayne K.J."/>
            <person name="Tettelin H."/>
            <person name="Glass J.I."/>
            <person name="Rusch D."/>
            <person name="Podicherti R."/>
            <person name="Tsui H.-C.T."/>
            <person name="Winkler M.E."/>
        </authorList>
    </citation>
    <scope>NUCLEOTIDE SEQUENCE</scope>
</reference>